<sequence>MLYQPYNCYLPTKQAQLLYLWDFLSIPHKPEKQLFNFILIVIGFKIDPNAMTITLPPNSKEDLVHFILDFILSPSC</sequence>
<dbReference type="HOGENOM" id="CLU_192610_0_0_1"/>
<protein>
    <submittedName>
        <fullName evidence="1">Uncharacterized protein</fullName>
    </submittedName>
</protein>
<dbReference type="AlphaFoldDB" id="A0A0D0BMA3"/>
<proteinExistence type="predicted"/>
<evidence type="ECO:0000313" key="1">
    <source>
        <dbReference type="EMBL" id="KIK50534.1"/>
    </source>
</evidence>
<dbReference type="EMBL" id="KN834897">
    <property type="protein sequence ID" value="KIK50534.1"/>
    <property type="molecule type" value="Genomic_DNA"/>
</dbReference>
<reference evidence="1 2" key="1">
    <citation type="submission" date="2014-04" db="EMBL/GenBank/DDBJ databases">
        <title>Evolutionary Origins and Diversification of the Mycorrhizal Mutualists.</title>
        <authorList>
            <consortium name="DOE Joint Genome Institute"/>
            <consortium name="Mycorrhizal Genomics Consortium"/>
            <person name="Kohler A."/>
            <person name="Kuo A."/>
            <person name="Nagy L.G."/>
            <person name="Floudas D."/>
            <person name="Copeland A."/>
            <person name="Barry K.W."/>
            <person name="Cichocki N."/>
            <person name="Veneault-Fourrey C."/>
            <person name="LaButti K."/>
            <person name="Lindquist E.A."/>
            <person name="Lipzen A."/>
            <person name="Lundell T."/>
            <person name="Morin E."/>
            <person name="Murat C."/>
            <person name="Riley R."/>
            <person name="Ohm R."/>
            <person name="Sun H."/>
            <person name="Tunlid A."/>
            <person name="Henrissat B."/>
            <person name="Grigoriev I.V."/>
            <person name="Hibbett D.S."/>
            <person name="Martin F."/>
        </authorList>
    </citation>
    <scope>NUCLEOTIDE SEQUENCE [LARGE SCALE GENOMIC DNA]</scope>
    <source>
        <strain evidence="1 2">FD-317 M1</strain>
    </source>
</reference>
<keyword evidence="2" id="KW-1185">Reference proteome</keyword>
<evidence type="ECO:0000313" key="2">
    <source>
        <dbReference type="Proteomes" id="UP000053593"/>
    </source>
</evidence>
<accession>A0A0D0BMA3</accession>
<organism evidence="1 2">
    <name type="scientific">Collybiopsis luxurians FD-317 M1</name>
    <dbReference type="NCBI Taxonomy" id="944289"/>
    <lineage>
        <taxon>Eukaryota</taxon>
        <taxon>Fungi</taxon>
        <taxon>Dikarya</taxon>
        <taxon>Basidiomycota</taxon>
        <taxon>Agaricomycotina</taxon>
        <taxon>Agaricomycetes</taxon>
        <taxon>Agaricomycetidae</taxon>
        <taxon>Agaricales</taxon>
        <taxon>Marasmiineae</taxon>
        <taxon>Omphalotaceae</taxon>
        <taxon>Collybiopsis</taxon>
        <taxon>Collybiopsis luxurians</taxon>
    </lineage>
</organism>
<name>A0A0D0BMA3_9AGAR</name>
<dbReference type="OrthoDB" id="198652at2759"/>
<gene>
    <name evidence="1" type="ORF">GYMLUDRAFT_182649</name>
</gene>
<dbReference type="Proteomes" id="UP000053593">
    <property type="component" value="Unassembled WGS sequence"/>
</dbReference>